<evidence type="ECO:0000256" key="3">
    <source>
        <dbReference type="ARBA" id="ARBA00022490"/>
    </source>
</evidence>
<dbReference type="OrthoDB" id="5175124at2"/>
<protein>
    <submittedName>
        <fullName evidence="5">ESAT-6 protein secretion system EspG family protein</fullName>
    </submittedName>
</protein>
<dbReference type="AlphaFoldDB" id="A0A4R7UVD5"/>
<dbReference type="Pfam" id="PF14011">
    <property type="entry name" value="ESX-1_EspG"/>
    <property type="match status" value="1"/>
</dbReference>
<comment type="subcellular location">
    <subcellularLocation>
        <location evidence="1">Cytoplasm</location>
    </subcellularLocation>
</comment>
<comment type="caution">
    <text evidence="5">The sequence shown here is derived from an EMBL/GenBank/DDBJ whole genome shotgun (WGS) entry which is preliminary data.</text>
</comment>
<keyword evidence="3" id="KW-0963">Cytoplasm</keyword>
<reference evidence="5 6" key="1">
    <citation type="submission" date="2019-03" db="EMBL/GenBank/DDBJ databases">
        <title>Genomic Encyclopedia of Archaeal and Bacterial Type Strains, Phase II (KMG-II): from individual species to whole genera.</title>
        <authorList>
            <person name="Goeker M."/>
        </authorList>
    </citation>
    <scope>NUCLEOTIDE SEQUENCE [LARGE SCALE GENOMIC DNA]</scope>
    <source>
        <strain evidence="5 6">DSM 45499</strain>
    </source>
</reference>
<evidence type="ECO:0000256" key="4">
    <source>
        <dbReference type="ARBA" id="ARBA00023186"/>
    </source>
</evidence>
<evidence type="ECO:0000256" key="2">
    <source>
        <dbReference type="ARBA" id="ARBA00006411"/>
    </source>
</evidence>
<accession>A0A4R7UVD5</accession>
<dbReference type="InterPro" id="IPR025734">
    <property type="entry name" value="EspG"/>
</dbReference>
<dbReference type="RefSeq" id="WP_133908135.1">
    <property type="nucleotide sequence ID" value="NZ_SOCP01000022.1"/>
</dbReference>
<evidence type="ECO:0000256" key="1">
    <source>
        <dbReference type="ARBA" id="ARBA00004496"/>
    </source>
</evidence>
<dbReference type="Proteomes" id="UP000294927">
    <property type="component" value="Unassembled WGS sequence"/>
</dbReference>
<comment type="similarity">
    <text evidence="2">Belongs to the EspG family.</text>
</comment>
<evidence type="ECO:0000313" key="5">
    <source>
        <dbReference type="EMBL" id="TDV40703.1"/>
    </source>
</evidence>
<dbReference type="EMBL" id="SOCP01000022">
    <property type="protein sequence ID" value="TDV40703.1"/>
    <property type="molecule type" value="Genomic_DNA"/>
</dbReference>
<evidence type="ECO:0000313" key="6">
    <source>
        <dbReference type="Proteomes" id="UP000294927"/>
    </source>
</evidence>
<keyword evidence="4" id="KW-0143">Chaperone</keyword>
<sequence>MPTISTRALALVADDLAIDLPYPIEAPRHAVTAADRARLRREVQEELRAQSLTDHTGQVIEDVHGWLNLLAAPEVSIDSAFLPDLGATPTRVVVARAGRSAVLATQPDDDHVELRPVPFDRLGDVVVDLLPPAARGTEMSLSLPTDHENGPAEDRQALARLAARPRLRGGQIAANSFSRIRGRRRSAVLSWFDDGTGRYLAQHRDGRDGRRWVTVAPADTPVLRMRITEMVAAVTS</sequence>
<organism evidence="5 6">
    <name type="scientific">Actinophytocola oryzae</name>
    <dbReference type="NCBI Taxonomy" id="502181"/>
    <lineage>
        <taxon>Bacteria</taxon>
        <taxon>Bacillati</taxon>
        <taxon>Actinomycetota</taxon>
        <taxon>Actinomycetes</taxon>
        <taxon>Pseudonocardiales</taxon>
        <taxon>Pseudonocardiaceae</taxon>
    </lineage>
</organism>
<keyword evidence="6" id="KW-1185">Reference proteome</keyword>
<proteinExistence type="inferred from homology"/>
<gene>
    <name evidence="5" type="ORF">CLV71_12293</name>
</gene>
<name>A0A4R7UVD5_9PSEU</name>